<name>A0AAE1K0A1_PETCI</name>
<feature type="region of interest" description="Disordered" evidence="1">
    <location>
        <begin position="294"/>
        <end position="362"/>
    </location>
</feature>
<comment type="caution">
    <text evidence="2">The sequence shown here is derived from an EMBL/GenBank/DDBJ whole genome shotgun (WGS) entry which is preliminary data.</text>
</comment>
<dbReference type="EMBL" id="JAWQEG010004859">
    <property type="protein sequence ID" value="KAK3859943.1"/>
    <property type="molecule type" value="Genomic_DNA"/>
</dbReference>
<accession>A0AAE1K0A1</accession>
<evidence type="ECO:0008006" key="4">
    <source>
        <dbReference type="Google" id="ProtNLM"/>
    </source>
</evidence>
<protein>
    <recommendedName>
        <fullName evidence="4">Chitin-binding type-2 domain-containing protein</fullName>
    </recommendedName>
</protein>
<feature type="compositionally biased region" description="Low complexity" evidence="1">
    <location>
        <begin position="202"/>
        <end position="213"/>
    </location>
</feature>
<feature type="compositionally biased region" description="Basic residues" evidence="1">
    <location>
        <begin position="92"/>
        <end position="104"/>
    </location>
</feature>
<feature type="non-terminal residue" evidence="2">
    <location>
        <position position="1"/>
    </location>
</feature>
<feature type="compositionally biased region" description="Low complexity" evidence="1">
    <location>
        <begin position="112"/>
        <end position="166"/>
    </location>
</feature>
<dbReference type="Proteomes" id="UP001286313">
    <property type="component" value="Unassembled WGS sequence"/>
</dbReference>
<evidence type="ECO:0000256" key="1">
    <source>
        <dbReference type="SAM" id="MobiDB-lite"/>
    </source>
</evidence>
<feature type="compositionally biased region" description="Low complexity" evidence="1">
    <location>
        <begin position="401"/>
        <end position="414"/>
    </location>
</feature>
<keyword evidence="3" id="KW-1185">Reference proteome</keyword>
<sequence length="436" mass="48364">KRDFRFLCPNNTVFDQQNFICTNWYEIDCKGSTRYYSKNDLFRVDETTTEHDYGDYQQQPYYEYVYEYEDPQSRVETDYAYEYYDTADTSQRKHRFDARARNRQGKSQVGRSNNTSNSLPSSTTTTTTTTSSTTTTTTTTTTTPRPTTTTTTPTTTTTTTRRPLPSHFHITTASLPITTLRPSLSFSSGSFRVGRPVVSITSSTRRGSTSSSGPAVRFGSTSTRATRQEEELNDREVDELYKGVQDPFADIDWRRDSSTSVTASTKTTYEQRFGTVGDTTRTRHNSHLFSTASRNQEVTSTTMRNTRLSLDSSAASSTTTTTTERSNVGSRRSSSRARGAVVRSRGSSGFTSSRARQAGPDPALEEFANFRYYRTAFGKSGGNSDSPTASSPPSSRERAQTSSSGSRSSSTGGRVRPAGYISARSASRNTRYAVYG</sequence>
<feature type="region of interest" description="Disordered" evidence="1">
    <location>
        <begin position="90"/>
        <end position="168"/>
    </location>
</feature>
<organism evidence="2 3">
    <name type="scientific">Petrolisthes cinctipes</name>
    <name type="common">Flat porcelain crab</name>
    <dbReference type="NCBI Taxonomy" id="88211"/>
    <lineage>
        <taxon>Eukaryota</taxon>
        <taxon>Metazoa</taxon>
        <taxon>Ecdysozoa</taxon>
        <taxon>Arthropoda</taxon>
        <taxon>Crustacea</taxon>
        <taxon>Multicrustacea</taxon>
        <taxon>Malacostraca</taxon>
        <taxon>Eumalacostraca</taxon>
        <taxon>Eucarida</taxon>
        <taxon>Decapoda</taxon>
        <taxon>Pleocyemata</taxon>
        <taxon>Anomura</taxon>
        <taxon>Galatheoidea</taxon>
        <taxon>Porcellanidae</taxon>
        <taxon>Petrolisthes</taxon>
    </lineage>
</organism>
<feature type="region of interest" description="Disordered" evidence="1">
    <location>
        <begin position="377"/>
        <end position="436"/>
    </location>
</feature>
<evidence type="ECO:0000313" key="2">
    <source>
        <dbReference type="EMBL" id="KAK3859943.1"/>
    </source>
</evidence>
<proteinExistence type="predicted"/>
<feature type="compositionally biased region" description="Polar residues" evidence="1">
    <location>
        <begin position="294"/>
        <end position="311"/>
    </location>
</feature>
<feature type="region of interest" description="Disordered" evidence="1">
    <location>
        <begin position="202"/>
        <end position="233"/>
    </location>
</feature>
<feature type="compositionally biased region" description="Low complexity" evidence="1">
    <location>
        <begin position="312"/>
        <end position="356"/>
    </location>
</feature>
<dbReference type="AlphaFoldDB" id="A0AAE1K0A1"/>
<gene>
    <name evidence="2" type="ORF">Pcinc_033970</name>
</gene>
<feature type="compositionally biased region" description="Low complexity" evidence="1">
    <location>
        <begin position="384"/>
        <end position="394"/>
    </location>
</feature>
<evidence type="ECO:0000313" key="3">
    <source>
        <dbReference type="Proteomes" id="UP001286313"/>
    </source>
</evidence>
<reference evidence="2" key="1">
    <citation type="submission" date="2023-10" db="EMBL/GenBank/DDBJ databases">
        <title>Genome assemblies of two species of porcelain crab, Petrolisthes cinctipes and Petrolisthes manimaculis (Anomura: Porcellanidae).</title>
        <authorList>
            <person name="Angst P."/>
        </authorList>
    </citation>
    <scope>NUCLEOTIDE SEQUENCE</scope>
    <source>
        <strain evidence="2">PB745_01</strain>
        <tissue evidence="2">Gill</tissue>
    </source>
</reference>